<proteinExistence type="predicted"/>
<evidence type="ECO:0000313" key="1">
    <source>
        <dbReference type="EMBL" id="WVZ64968.1"/>
    </source>
</evidence>
<evidence type="ECO:0000313" key="2">
    <source>
        <dbReference type="Proteomes" id="UP001341281"/>
    </source>
</evidence>
<protein>
    <submittedName>
        <fullName evidence="1">Uncharacterized protein</fullName>
    </submittedName>
</protein>
<name>A0AAQ3T1M8_PASNO</name>
<sequence length="67" mass="7426">MRCATARIPANEMPMLVLSVPQNPLAAYEFLIWCVIGYMISQHKASVLLIDRSSHVVMGRVGDAKQP</sequence>
<gene>
    <name evidence="1" type="ORF">U9M48_014408</name>
</gene>
<reference evidence="1 2" key="1">
    <citation type="submission" date="2024-02" db="EMBL/GenBank/DDBJ databases">
        <title>High-quality chromosome-scale genome assembly of Pensacola bahiagrass (Paspalum notatum Flugge var. saurae).</title>
        <authorList>
            <person name="Vega J.M."/>
            <person name="Podio M."/>
            <person name="Orjuela J."/>
            <person name="Siena L.A."/>
            <person name="Pessino S.C."/>
            <person name="Combes M.C."/>
            <person name="Mariac C."/>
            <person name="Albertini E."/>
            <person name="Pupilli F."/>
            <person name="Ortiz J.P.A."/>
            <person name="Leblanc O."/>
        </authorList>
    </citation>
    <scope>NUCLEOTIDE SEQUENCE [LARGE SCALE GENOMIC DNA]</scope>
    <source>
        <strain evidence="1">R1</strain>
        <tissue evidence="1">Leaf</tissue>
    </source>
</reference>
<dbReference type="AlphaFoldDB" id="A0AAQ3T1M8"/>
<dbReference type="EMBL" id="CP144747">
    <property type="protein sequence ID" value="WVZ64968.1"/>
    <property type="molecule type" value="Genomic_DNA"/>
</dbReference>
<keyword evidence="2" id="KW-1185">Reference proteome</keyword>
<dbReference type="Proteomes" id="UP001341281">
    <property type="component" value="Chromosome 03"/>
</dbReference>
<organism evidence="1 2">
    <name type="scientific">Paspalum notatum var. saurae</name>
    <dbReference type="NCBI Taxonomy" id="547442"/>
    <lineage>
        <taxon>Eukaryota</taxon>
        <taxon>Viridiplantae</taxon>
        <taxon>Streptophyta</taxon>
        <taxon>Embryophyta</taxon>
        <taxon>Tracheophyta</taxon>
        <taxon>Spermatophyta</taxon>
        <taxon>Magnoliopsida</taxon>
        <taxon>Liliopsida</taxon>
        <taxon>Poales</taxon>
        <taxon>Poaceae</taxon>
        <taxon>PACMAD clade</taxon>
        <taxon>Panicoideae</taxon>
        <taxon>Andropogonodae</taxon>
        <taxon>Paspaleae</taxon>
        <taxon>Paspalinae</taxon>
        <taxon>Paspalum</taxon>
    </lineage>
</organism>
<accession>A0AAQ3T1M8</accession>